<dbReference type="Proteomes" id="UP001500604">
    <property type="component" value="Unassembled WGS sequence"/>
</dbReference>
<evidence type="ECO:0008006" key="4">
    <source>
        <dbReference type="Google" id="ProtNLM"/>
    </source>
</evidence>
<proteinExistence type="predicted"/>
<dbReference type="PROSITE" id="PS51257">
    <property type="entry name" value="PROKAR_LIPOPROTEIN"/>
    <property type="match status" value="1"/>
</dbReference>
<keyword evidence="1" id="KW-0732">Signal</keyword>
<evidence type="ECO:0000256" key="1">
    <source>
        <dbReference type="SAM" id="SignalP"/>
    </source>
</evidence>
<dbReference type="EMBL" id="BAABFL010000385">
    <property type="protein sequence ID" value="GAA4650312.1"/>
    <property type="molecule type" value="Genomic_DNA"/>
</dbReference>
<accession>A0ABP8V5W0</accession>
<comment type="caution">
    <text evidence="2">The sequence shown here is derived from an EMBL/GenBank/DDBJ whole genome shotgun (WGS) entry which is preliminary data.</text>
</comment>
<gene>
    <name evidence="2" type="ORF">GCM10023116_25950</name>
</gene>
<feature type="signal peptide" evidence="1">
    <location>
        <begin position="1"/>
        <end position="24"/>
    </location>
</feature>
<sequence length="201" mass="23002">MRLYKNIFRLYFLFLSIYFMTACSDTSINGPQFSISVELSEWASAELKALHEKIIVVAYFDGDSKHSADQTLPSLRAVYLGSTEVLIKPGKIARFSNIQFSECDYQLLQDGRYNVTINVYPDNREQMRNALRCTTLTGLSSEFDGRTRTVKCRLMNEWNDSDIPEIHSRHELIHPPHCPPALDADRLTASVDDYGLSWRPA</sequence>
<keyword evidence="3" id="KW-1185">Reference proteome</keyword>
<feature type="chain" id="PRO_5046296967" description="Lipoprotein" evidence="1">
    <location>
        <begin position="25"/>
        <end position="201"/>
    </location>
</feature>
<organism evidence="2 3">
    <name type="scientific">Kistimonas scapharcae</name>
    <dbReference type="NCBI Taxonomy" id="1036133"/>
    <lineage>
        <taxon>Bacteria</taxon>
        <taxon>Pseudomonadati</taxon>
        <taxon>Pseudomonadota</taxon>
        <taxon>Gammaproteobacteria</taxon>
        <taxon>Oceanospirillales</taxon>
        <taxon>Endozoicomonadaceae</taxon>
        <taxon>Kistimonas</taxon>
    </lineage>
</organism>
<evidence type="ECO:0000313" key="3">
    <source>
        <dbReference type="Proteomes" id="UP001500604"/>
    </source>
</evidence>
<name>A0ABP8V5W0_9GAMM</name>
<evidence type="ECO:0000313" key="2">
    <source>
        <dbReference type="EMBL" id="GAA4650312.1"/>
    </source>
</evidence>
<protein>
    <recommendedName>
        <fullName evidence="4">Lipoprotein</fullName>
    </recommendedName>
</protein>
<reference evidence="3" key="1">
    <citation type="journal article" date="2019" name="Int. J. Syst. Evol. Microbiol.">
        <title>The Global Catalogue of Microorganisms (GCM) 10K type strain sequencing project: providing services to taxonomists for standard genome sequencing and annotation.</title>
        <authorList>
            <consortium name="The Broad Institute Genomics Platform"/>
            <consortium name="The Broad Institute Genome Sequencing Center for Infectious Disease"/>
            <person name="Wu L."/>
            <person name="Ma J."/>
        </authorList>
    </citation>
    <scope>NUCLEOTIDE SEQUENCE [LARGE SCALE GENOMIC DNA]</scope>
    <source>
        <strain evidence="3">JCM 17805</strain>
    </source>
</reference>